<dbReference type="EMBL" id="FRAP01000022">
    <property type="protein sequence ID" value="SHL24529.1"/>
    <property type="molecule type" value="Genomic_DNA"/>
</dbReference>
<keyword evidence="2" id="KW-0238">DNA-binding</keyword>
<feature type="domain" description="HTH araC/xylS-type" evidence="4">
    <location>
        <begin position="162"/>
        <end position="275"/>
    </location>
</feature>
<dbReference type="OrthoDB" id="2559672at2"/>
<dbReference type="STRING" id="1848.SAMN05443637_12240"/>
<dbReference type="Gene3D" id="1.10.10.60">
    <property type="entry name" value="Homeodomain-like"/>
    <property type="match status" value="1"/>
</dbReference>
<dbReference type="Pfam" id="PF20240">
    <property type="entry name" value="DUF6597"/>
    <property type="match status" value="1"/>
</dbReference>
<dbReference type="PANTHER" id="PTHR46796">
    <property type="entry name" value="HTH-TYPE TRANSCRIPTIONAL ACTIVATOR RHAS-RELATED"/>
    <property type="match status" value="1"/>
</dbReference>
<keyword evidence="6" id="KW-1185">Reference proteome</keyword>
<dbReference type="GO" id="GO:0043565">
    <property type="term" value="F:sequence-specific DNA binding"/>
    <property type="evidence" value="ECO:0007669"/>
    <property type="project" value="InterPro"/>
</dbReference>
<dbReference type="AlphaFoldDB" id="A0A1M6Z2I8"/>
<evidence type="ECO:0000259" key="4">
    <source>
        <dbReference type="PROSITE" id="PS01124"/>
    </source>
</evidence>
<evidence type="ECO:0000256" key="3">
    <source>
        <dbReference type="ARBA" id="ARBA00023163"/>
    </source>
</evidence>
<keyword evidence="1" id="KW-0805">Transcription regulation</keyword>
<evidence type="ECO:0000256" key="2">
    <source>
        <dbReference type="ARBA" id="ARBA00023125"/>
    </source>
</evidence>
<dbReference type="PANTHER" id="PTHR46796:SF15">
    <property type="entry name" value="BLL1074 PROTEIN"/>
    <property type="match status" value="1"/>
</dbReference>
<dbReference type="GO" id="GO:0003700">
    <property type="term" value="F:DNA-binding transcription factor activity"/>
    <property type="evidence" value="ECO:0007669"/>
    <property type="project" value="InterPro"/>
</dbReference>
<evidence type="ECO:0000256" key="1">
    <source>
        <dbReference type="ARBA" id="ARBA00023015"/>
    </source>
</evidence>
<keyword evidence="3" id="KW-0804">Transcription</keyword>
<sequence>MERAEYRAEYVDARPHPALAGLVRRYVGYVEHSTTPVRRRQAPVGALTLIISFGPPLRMLGPAGPSAPGSFLAGLHDAVVLTEFVGLQRGVQVDLTPLGGYTLLGRPMDELVNRAPALDELAVPELARLPERLAEDPGWPQRFARVDAALLGLLAAAPRLPDPEVRWAWQRLQRTGGAAGVAELADGTGWSRRHLLTRFRAQVGLAPKAAARVVRFERAVRLLVPALTAGPADRADRTDRSIADVAARCGYADHAHLTREFRALAGVPPTAYVAEWQAAVPIPSSQVAAADLRSPA</sequence>
<dbReference type="InterPro" id="IPR018060">
    <property type="entry name" value="HTH_AraC"/>
</dbReference>
<dbReference type="InterPro" id="IPR046532">
    <property type="entry name" value="DUF6597"/>
</dbReference>
<dbReference type="SMART" id="SM00342">
    <property type="entry name" value="HTH_ARAC"/>
    <property type="match status" value="1"/>
</dbReference>
<gene>
    <name evidence="5" type="ORF">SAMN05443637_12240</name>
</gene>
<dbReference type="RefSeq" id="WP_073459670.1">
    <property type="nucleotide sequence ID" value="NZ_CALGVN010000007.1"/>
</dbReference>
<dbReference type="Pfam" id="PF12833">
    <property type="entry name" value="HTH_18"/>
    <property type="match status" value="1"/>
</dbReference>
<proteinExistence type="predicted"/>
<accession>A0A1M6Z2I8</accession>
<name>A0A1M6Z2I8_PSETH</name>
<organism evidence="5 6">
    <name type="scientific">Pseudonocardia thermophila</name>
    <dbReference type="NCBI Taxonomy" id="1848"/>
    <lineage>
        <taxon>Bacteria</taxon>
        <taxon>Bacillati</taxon>
        <taxon>Actinomycetota</taxon>
        <taxon>Actinomycetes</taxon>
        <taxon>Pseudonocardiales</taxon>
        <taxon>Pseudonocardiaceae</taxon>
        <taxon>Pseudonocardia</taxon>
    </lineage>
</organism>
<evidence type="ECO:0000313" key="6">
    <source>
        <dbReference type="Proteomes" id="UP000184363"/>
    </source>
</evidence>
<reference evidence="5 6" key="1">
    <citation type="submission" date="2016-11" db="EMBL/GenBank/DDBJ databases">
        <authorList>
            <person name="Jaros S."/>
            <person name="Januszkiewicz K."/>
            <person name="Wedrychowicz H."/>
        </authorList>
    </citation>
    <scope>NUCLEOTIDE SEQUENCE [LARGE SCALE GENOMIC DNA]</scope>
    <source>
        <strain evidence="5 6">DSM 43832</strain>
    </source>
</reference>
<protein>
    <submittedName>
        <fullName evidence="5">Transcriptional regulator, AraC family</fullName>
    </submittedName>
</protein>
<dbReference type="Proteomes" id="UP000184363">
    <property type="component" value="Unassembled WGS sequence"/>
</dbReference>
<dbReference type="InterPro" id="IPR009057">
    <property type="entry name" value="Homeodomain-like_sf"/>
</dbReference>
<dbReference type="SUPFAM" id="SSF46689">
    <property type="entry name" value="Homeodomain-like"/>
    <property type="match status" value="1"/>
</dbReference>
<dbReference type="InterPro" id="IPR050204">
    <property type="entry name" value="AraC_XylS_family_regulators"/>
</dbReference>
<dbReference type="PROSITE" id="PS01124">
    <property type="entry name" value="HTH_ARAC_FAMILY_2"/>
    <property type="match status" value="1"/>
</dbReference>
<evidence type="ECO:0000313" key="5">
    <source>
        <dbReference type="EMBL" id="SHL24529.1"/>
    </source>
</evidence>